<organism evidence="8 9">
    <name type="scientific">Lederbergia galactosidilytica</name>
    <dbReference type="NCBI Taxonomy" id="217031"/>
    <lineage>
        <taxon>Bacteria</taxon>
        <taxon>Bacillati</taxon>
        <taxon>Bacillota</taxon>
        <taxon>Bacilli</taxon>
        <taxon>Bacillales</taxon>
        <taxon>Bacillaceae</taxon>
        <taxon>Lederbergia</taxon>
    </lineage>
</organism>
<comment type="pathway">
    <text evidence="1">Porphyrin-containing compound metabolism; siroheme biosynthesis; sirohydrochlorin from precorrin-2: step 1/1.</text>
</comment>
<keyword evidence="3" id="KW-0560">Oxidoreductase</keyword>
<dbReference type="AlphaFoldDB" id="A0A177ZXK6"/>
<dbReference type="InterPro" id="IPR042518">
    <property type="entry name" value="SirC_C"/>
</dbReference>
<dbReference type="EC" id="1.3.1.76" evidence="2"/>
<dbReference type="Pfam" id="PF13241">
    <property type="entry name" value="NAD_binding_7"/>
    <property type="match status" value="1"/>
</dbReference>
<dbReference type="GO" id="GO:0043115">
    <property type="term" value="F:precorrin-2 dehydrogenase activity"/>
    <property type="evidence" value="ECO:0007669"/>
    <property type="project" value="UniProtKB-EC"/>
</dbReference>
<accession>A0A177ZXK6</accession>
<reference evidence="8 9" key="1">
    <citation type="submission" date="2015-05" db="EMBL/GenBank/DDBJ databases">
        <title>Comparison of genome.</title>
        <authorList>
            <person name="Zheng Z."/>
            <person name="Sun M."/>
        </authorList>
    </citation>
    <scope>NUCLEOTIDE SEQUENCE [LARGE SCALE GENOMIC DNA]</scope>
    <source>
        <strain evidence="8 9">G25-74</strain>
    </source>
</reference>
<keyword evidence="5" id="KW-0627">Porphyrin biosynthesis</keyword>
<dbReference type="OrthoDB" id="9773765at2"/>
<dbReference type="EMBL" id="LDJR01000041">
    <property type="protein sequence ID" value="OAK72199.1"/>
    <property type="molecule type" value="Genomic_DNA"/>
</dbReference>
<dbReference type="InterPro" id="IPR028281">
    <property type="entry name" value="Sirohaem_synthase_central"/>
</dbReference>
<dbReference type="Gene3D" id="1.10.8.610">
    <property type="entry name" value="SirC, precorrin-2 dehydrogenase, C-terminal helical domain-like"/>
    <property type="match status" value="1"/>
</dbReference>
<dbReference type="GO" id="GO:0004325">
    <property type="term" value="F:ferrochelatase activity"/>
    <property type="evidence" value="ECO:0007669"/>
    <property type="project" value="InterPro"/>
</dbReference>
<dbReference type="NCBIfam" id="TIGR01470">
    <property type="entry name" value="cysG_Nterm"/>
    <property type="match status" value="1"/>
</dbReference>
<comment type="caution">
    <text evidence="8">The sequence shown here is derived from an EMBL/GenBank/DDBJ whole genome shotgun (WGS) entry which is preliminary data.</text>
</comment>
<evidence type="ECO:0000256" key="1">
    <source>
        <dbReference type="ARBA" id="ARBA00005010"/>
    </source>
</evidence>
<dbReference type="SUPFAM" id="SSF75615">
    <property type="entry name" value="Siroheme synthase middle domains-like"/>
    <property type="match status" value="1"/>
</dbReference>
<evidence type="ECO:0000256" key="3">
    <source>
        <dbReference type="ARBA" id="ARBA00023002"/>
    </source>
</evidence>
<evidence type="ECO:0000259" key="7">
    <source>
        <dbReference type="Pfam" id="PF14824"/>
    </source>
</evidence>
<dbReference type="Gene3D" id="3.40.50.720">
    <property type="entry name" value="NAD(P)-binding Rossmann-like Domain"/>
    <property type="match status" value="1"/>
</dbReference>
<dbReference type="InterPro" id="IPR006367">
    <property type="entry name" value="Sirohaem_synthase_N"/>
</dbReference>
<sequence length="205" mass="23223">MASYPIMLQLSGKHAVVIGGGSVALRKVIDLLEANASVKVVSPSLHSKLYPYYKGQKIQWIKREFIPSDIDNAYLVIAATNQRLVNQKVSMSVTDGQLLNVVDQQEDGNFHIPAKLSRGDLIITVSTNGASPYLSKTIRNEIGEIYDQSMEGYLKFLSQARRIVKKHVKDMRRRKALLKEITHKDYRNSTEKQKVFLERMSDSNE</sequence>
<evidence type="ECO:0000256" key="5">
    <source>
        <dbReference type="ARBA" id="ARBA00023244"/>
    </source>
</evidence>
<dbReference type="Pfam" id="PF14824">
    <property type="entry name" value="Sirohm_synth_M"/>
    <property type="match status" value="1"/>
</dbReference>
<keyword evidence="4" id="KW-0520">NAD</keyword>
<proteinExistence type="predicted"/>
<dbReference type="PATRIC" id="fig|217031.6.peg.1943"/>
<feature type="domain" description="Siroheme synthase central" evidence="7">
    <location>
        <begin position="118"/>
        <end position="142"/>
    </location>
</feature>
<dbReference type="STRING" id="217031.ABB05_09180"/>
<dbReference type="Proteomes" id="UP000077881">
    <property type="component" value="Unassembled WGS sequence"/>
</dbReference>
<dbReference type="PANTHER" id="PTHR35330">
    <property type="entry name" value="SIROHEME BIOSYNTHESIS PROTEIN MET8"/>
    <property type="match status" value="1"/>
</dbReference>
<evidence type="ECO:0000256" key="4">
    <source>
        <dbReference type="ARBA" id="ARBA00023027"/>
    </source>
</evidence>
<evidence type="ECO:0000256" key="2">
    <source>
        <dbReference type="ARBA" id="ARBA00012400"/>
    </source>
</evidence>
<dbReference type="GO" id="GO:0019354">
    <property type="term" value="P:siroheme biosynthetic process"/>
    <property type="evidence" value="ECO:0007669"/>
    <property type="project" value="UniProtKB-UniPathway"/>
</dbReference>
<evidence type="ECO:0000313" key="8">
    <source>
        <dbReference type="EMBL" id="OAK72199.1"/>
    </source>
</evidence>
<protein>
    <recommendedName>
        <fullName evidence="2">precorrin-2 dehydrogenase</fullName>
        <ecNumber evidence="2">1.3.1.76</ecNumber>
    </recommendedName>
</protein>
<gene>
    <name evidence="8" type="ORF">ABB05_09180</name>
</gene>
<dbReference type="SUPFAM" id="SSF51735">
    <property type="entry name" value="NAD(P)-binding Rossmann-fold domains"/>
    <property type="match status" value="1"/>
</dbReference>
<dbReference type="UniPathway" id="UPA00262">
    <property type="reaction ID" value="UER00222"/>
</dbReference>
<evidence type="ECO:0000256" key="6">
    <source>
        <dbReference type="ARBA" id="ARBA00047561"/>
    </source>
</evidence>
<dbReference type="NCBIfam" id="NF005222">
    <property type="entry name" value="PRK06718.1"/>
    <property type="match status" value="1"/>
</dbReference>
<dbReference type="InterPro" id="IPR028161">
    <property type="entry name" value="Met8-like"/>
</dbReference>
<dbReference type="InterPro" id="IPR036291">
    <property type="entry name" value="NAD(P)-bd_dom_sf"/>
</dbReference>
<comment type="catalytic activity">
    <reaction evidence="6">
        <text>precorrin-2 + NAD(+) = sirohydrochlorin + NADH + 2 H(+)</text>
        <dbReference type="Rhea" id="RHEA:15613"/>
        <dbReference type="ChEBI" id="CHEBI:15378"/>
        <dbReference type="ChEBI" id="CHEBI:57540"/>
        <dbReference type="ChEBI" id="CHEBI:57945"/>
        <dbReference type="ChEBI" id="CHEBI:58351"/>
        <dbReference type="ChEBI" id="CHEBI:58827"/>
        <dbReference type="EC" id="1.3.1.76"/>
    </reaction>
</comment>
<evidence type="ECO:0000313" key="9">
    <source>
        <dbReference type="Proteomes" id="UP000077881"/>
    </source>
</evidence>
<dbReference type="RefSeq" id="WP_057989357.1">
    <property type="nucleotide sequence ID" value="NZ_JAGGKH010000002.1"/>
</dbReference>
<dbReference type="Pfam" id="PF22440">
    <property type="entry name" value="SirC_C"/>
    <property type="match status" value="1"/>
</dbReference>
<name>A0A177ZXK6_9BACI</name>
<dbReference type="PANTHER" id="PTHR35330:SF1">
    <property type="entry name" value="SIROHEME BIOSYNTHESIS PROTEIN MET8"/>
    <property type="match status" value="1"/>
</dbReference>
<keyword evidence="9" id="KW-1185">Reference proteome</keyword>